<name>A0A4Y8DDC2_9HELO</name>
<dbReference type="Proteomes" id="UP000297299">
    <property type="component" value="Unassembled WGS sequence"/>
</dbReference>
<protein>
    <submittedName>
        <fullName evidence="1">Uncharacterized protein</fullName>
    </submittedName>
</protein>
<keyword evidence="2" id="KW-1185">Reference proteome</keyword>
<evidence type="ECO:0000313" key="1">
    <source>
        <dbReference type="EMBL" id="TEY78218.1"/>
    </source>
</evidence>
<comment type="caution">
    <text evidence="1">The sequence shown here is derived from an EMBL/GenBank/DDBJ whole genome shotgun (WGS) entry which is preliminary data.</text>
</comment>
<accession>A0A4Y8DDC2</accession>
<gene>
    <name evidence="1" type="ORF">BOTCAL_0051g00360</name>
</gene>
<organism evidence="1 2">
    <name type="scientific">Botryotinia calthae</name>
    <dbReference type="NCBI Taxonomy" id="38488"/>
    <lineage>
        <taxon>Eukaryota</taxon>
        <taxon>Fungi</taxon>
        <taxon>Dikarya</taxon>
        <taxon>Ascomycota</taxon>
        <taxon>Pezizomycotina</taxon>
        <taxon>Leotiomycetes</taxon>
        <taxon>Helotiales</taxon>
        <taxon>Sclerotiniaceae</taxon>
        <taxon>Botryotinia</taxon>
    </lineage>
</organism>
<dbReference type="EMBL" id="PHWZ01000051">
    <property type="protein sequence ID" value="TEY78218.1"/>
    <property type="molecule type" value="Genomic_DNA"/>
</dbReference>
<evidence type="ECO:0000313" key="2">
    <source>
        <dbReference type="Proteomes" id="UP000297299"/>
    </source>
</evidence>
<proteinExistence type="predicted"/>
<sequence length="186" mass="21044">MSRYWPHPPYAEDQPHSAPILWAHILTRGPPTAAFLTPFISSSILVYRKLPLLVSLLPRSQPFSFPSQLLNLRSMGTNTLGVTSLLTLATIARMYGRTEIEYQDRSWRLLESKGQMESDDWMYGGMLVGALWKFKSGYLVDWRVRVGSISAGSAIGVLGYLGWRYGVKGGEWDEDERNERTESSNL</sequence>
<dbReference type="OrthoDB" id="544298at2759"/>
<dbReference type="AlphaFoldDB" id="A0A4Y8DDC2"/>
<reference evidence="1 2" key="1">
    <citation type="submission" date="2017-11" db="EMBL/GenBank/DDBJ databases">
        <title>Comparative genomics of Botrytis spp.</title>
        <authorList>
            <person name="Valero-Jimenez C.A."/>
            <person name="Tapia P."/>
            <person name="Veloso J."/>
            <person name="Silva-Moreno E."/>
            <person name="Staats M."/>
            <person name="Valdes J.H."/>
            <person name="Van Kan J.A.L."/>
        </authorList>
    </citation>
    <scope>NUCLEOTIDE SEQUENCE [LARGE SCALE GENOMIC DNA]</scope>
    <source>
        <strain evidence="1 2">MUCL2830</strain>
    </source>
</reference>